<dbReference type="EMBL" id="FUKO01000033">
    <property type="protein sequence ID" value="SJN43185.1"/>
    <property type="molecule type" value="Genomic_DNA"/>
</dbReference>
<sequence length="454" mass="47675">MNVHVPLPLIALPLHGDADAESLFRQLFDAEAASFWLDAGAEADAGWSILGTGRVETNPDAVRAVPLAAHGSADASGRDARASSGVPFLGGWTGWLSYEDGAAASGAPIAASALPETSAWIAVERAIAIEHETGRAFALADADAIDTWQHTVQTALAAGIPSADDAFSDQQTAIARHDVDEYVSLVEECRAAIARGDAYQLCLTTRFAVARPRDPLAVYLRLRTATPAHHGGYLRIGERHLLSASPEQFLAVEDGHVLTSPIKGTRPRGTTADDDAALAEELRTDVKERAENVMIVDLMRNDLSRIGVPGSVQVTRLWEVESYPAVHQLVSTVTARLREGMTAGDLCDAAFPAGSMTGAPKLSAMSILCRLEQGARGVYSGCFGYVGLDGQVDLAMIIRSIVITAGGAYVGAGGGITWLSRPKAEAAEVATKARAPLAALGADLPPQWAALLAE</sequence>
<dbReference type="PANTHER" id="PTHR11236">
    <property type="entry name" value="AMINOBENZOATE/ANTHRANILATE SYNTHASE"/>
    <property type="match status" value="1"/>
</dbReference>
<dbReference type="Proteomes" id="UP000196320">
    <property type="component" value="Unassembled WGS sequence"/>
</dbReference>
<organism evidence="2 3">
    <name type="scientific">Microbacterium esteraromaticum</name>
    <dbReference type="NCBI Taxonomy" id="57043"/>
    <lineage>
        <taxon>Bacteria</taxon>
        <taxon>Bacillati</taxon>
        <taxon>Actinomycetota</taxon>
        <taxon>Actinomycetes</taxon>
        <taxon>Micrococcales</taxon>
        <taxon>Microbacteriaceae</taxon>
        <taxon>Microbacterium</taxon>
    </lineage>
</organism>
<dbReference type="SUPFAM" id="SSF56322">
    <property type="entry name" value="ADC synthase"/>
    <property type="match status" value="1"/>
</dbReference>
<dbReference type="GO" id="GO:0000162">
    <property type="term" value="P:L-tryptophan biosynthetic process"/>
    <property type="evidence" value="ECO:0007669"/>
    <property type="project" value="TreeGrafter"/>
</dbReference>
<keyword evidence="2" id="KW-0808">Transferase</keyword>
<feature type="domain" description="Chorismate-utilising enzyme C-terminal" evidence="1">
    <location>
        <begin position="180"/>
        <end position="432"/>
    </location>
</feature>
<protein>
    <submittedName>
        <fullName evidence="2">Para-aminobenzoate synthase, aminase component</fullName>
        <ecNumber evidence="2">2.6.1.85</ecNumber>
    </submittedName>
</protein>
<gene>
    <name evidence="2" type="ORF">FM104_12440</name>
</gene>
<dbReference type="InterPro" id="IPR005802">
    <property type="entry name" value="ADC_synth_comp_1"/>
</dbReference>
<dbReference type="NCBIfam" id="TIGR00553">
    <property type="entry name" value="pabB"/>
    <property type="match status" value="1"/>
</dbReference>
<dbReference type="InterPro" id="IPR015890">
    <property type="entry name" value="Chorismate_C"/>
</dbReference>
<dbReference type="EC" id="2.6.1.85" evidence="2"/>
<evidence type="ECO:0000313" key="3">
    <source>
        <dbReference type="Proteomes" id="UP000196320"/>
    </source>
</evidence>
<evidence type="ECO:0000313" key="2">
    <source>
        <dbReference type="EMBL" id="SJN43185.1"/>
    </source>
</evidence>
<dbReference type="AlphaFoldDB" id="A0A1R4KG24"/>
<dbReference type="InterPro" id="IPR005801">
    <property type="entry name" value="ADC_synthase"/>
</dbReference>
<dbReference type="PRINTS" id="PR00095">
    <property type="entry name" value="ANTSNTHASEI"/>
</dbReference>
<reference evidence="2 3" key="1">
    <citation type="submission" date="2017-02" db="EMBL/GenBank/DDBJ databases">
        <authorList>
            <person name="Peterson S.W."/>
        </authorList>
    </citation>
    <scope>NUCLEOTIDE SEQUENCE [LARGE SCALE GENOMIC DNA]</scope>
    <source>
        <strain evidence="2 3">B Mb 05.01</strain>
    </source>
</reference>
<proteinExistence type="predicted"/>
<dbReference type="GO" id="GO:0046820">
    <property type="term" value="F:4-amino-4-deoxychorismate synthase activity"/>
    <property type="evidence" value="ECO:0007669"/>
    <property type="project" value="UniProtKB-EC"/>
</dbReference>
<accession>A0A1R4KG24</accession>
<keyword evidence="2" id="KW-0032">Aminotransferase</keyword>
<dbReference type="PANTHER" id="PTHR11236:SF18">
    <property type="entry name" value="AMINODEOXYCHORISMATE SYNTHASE"/>
    <property type="match status" value="1"/>
</dbReference>
<dbReference type="GO" id="GO:0009396">
    <property type="term" value="P:folic acid-containing compound biosynthetic process"/>
    <property type="evidence" value="ECO:0007669"/>
    <property type="project" value="InterPro"/>
</dbReference>
<dbReference type="Pfam" id="PF00425">
    <property type="entry name" value="Chorismate_bind"/>
    <property type="match status" value="1"/>
</dbReference>
<dbReference type="GO" id="GO:0008153">
    <property type="term" value="P:4-aminobenzoate biosynthetic process"/>
    <property type="evidence" value="ECO:0007669"/>
    <property type="project" value="TreeGrafter"/>
</dbReference>
<name>A0A1R4KG24_9MICO</name>
<dbReference type="InterPro" id="IPR019999">
    <property type="entry name" value="Anth_synth_I-like"/>
</dbReference>
<dbReference type="GO" id="GO:0005737">
    <property type="term" value="C:cytoplasm"/>
    <property type="evidence" value="ECO:0007669"/>
    <property type="project" value="TreeGrafter"/>
</dbReference>
<dbReference type="Gene3D" id="3.60.120.10">
    <property type="entry name" value="Anthranilate synthase"/>
    <property type="match status" value="1"/>
</dbReference>
<evidence type="ECO:0000259" key="1">
    <source>
        <dbReference type="Pfam" id="PF00425"/>
    </source>
</evidence>
<keyword evidence="3" id="KW-1185">Reference proteome</keyword>